<evidence type="ECO:0000256" key="5">
    <source>
        <dbReference type="ARBA" id="ARBA00023274"/>
    </source>
</evidence>
<evidence type="ECO:0000256" key="1">
    <source>
        <dbReference type="ARBA" id="ARBA00004173"/>
    </source>
</evidence>
<accession>A0A8F0I0D6</accession>
<evidence type="ECO:0000256" key="6">
    <source>
        <dbReference type="ARBA" id="ARBA00035157"/>
    </source>
</evidence>
<protein>
    <recommendedName>
        <fullName evidence="6">Small ribosomal subunit protein uS3m</fullName>
    </recommendedName>
</protein>
<dbReference type="GO" id="GO:0005739">
    <property type="term" value="C:mitochondrion"/>
    <property type="evidence" value="ECO:0007669"/>
    <property type="project" value="UniProtKB-SubCell"/>
</dbReference>
<comment type="subcellular location">
    <subcellularLocation>
        <location evidence="1">Mitochondrion</location>
    </subcellularLocation>
</comment>
<reference evidence="7" key="1">
    <citation type="submission" date="2021-05" db="EMBL/GenBank/DDBJ databases">
        <title>Characterization of the complete mitochondrial genome of Chroogomphus rutilus.</title>
        <authorList>
            <person name="Zhang Y."/>
            <person name="Li Q."/>
        </authorList>
    </citation>
    <scope>NUCLEOTIDE SEQUENCE</scope>
</reference>
<keyword evidence="5" id="KW-0687">Ribonucleoprotein</keyword>
<dbReference type="Pfam" id="PF05316">
    <property type="entry name" value="VAR1"/>
    <property type="match status" value="1"/>
</dbReference>
<sequence>MKNNNIKMLNYFESAFTSKLNDEYKGKTSLDIITNLTEFKKYMPFNTKLNNKLIVLKKIERNLMNSNNNIKNSLTLNNSSLIETPSNENILNNKNMLTNIKKELINKNNIMIPRNKETVNNQINNNLITRINYINTNLKNKINLPLNIIGQPALNESNINYLSLITKFNPEVAKVKNTLFNFNLTNNKLLRNVYTILEYSFKSMSSLISKPYLYINQDKIIIHLFFYKKVLPKFNLYKNEWNIKEIKANQKLPFLTLNKTKLENLCALLSKIFNKSVELELTQLHHPYHEPNILVNALGSIVNKIKLRKILNKLFKAVVIKNPTRMINRKRFSSVPCLLSGLSIKVAGRVMTQRVVPRKTVKFIQKGSLSRTKSIFVENARFTNKNKRGSFSLTVTSGYFL</sequence>
<geneLocation type="mitochondrion" evidence="7"/>
<organism evidence="7">
    <name type="scientific">Chroogomphus rutilus</name>
    <dbReference type="NCBI Taxonomy" id="85976"/>
    <lineage>
        <taxon>Eukaryota</taxon>
        <taxon>Fungi</taxon>
        <taxon>Dikarya</taxon>
        <taxon>Basidiomycota</taxon>
        <taxon>Agaricomycotina</taxon>
        <taxon>Agaricomycetes</taxon>
        <taxon>Agaricomycetidae</taxon>
        <taxon>Boletales</taxon>
        <taxon>Suillineae</taxon>
        <taxon>Gomphidiaceae</taxon>
        <taxon>Chroogomphus</taxon>
    </lineage>
</organism>
<dbReference type="GO" id="GO:0005840">
    <property type="term" value="C:ribosome"/>
    <property type="evidence" value="ECO:0007669"/>
    <property type="project" value="UniProtKB-KW"/>
</dbReference>
<keyword evidence="3 7" id="KW-0689">Ribosomal protein</keyword>
<proteinExistence type="inferred from homology"/>
<evidence type="ECO:0000256" key="3">
    <source>
        <dbReference type="ARBA" id="ARBA00022980"/>
    </source>
</evidence>
<evidence type="ECO:0000256" key="2">
    <source>
        <dbReference type="ARBA" id="ARBA00010761"/>
    </source>
</evidence>
<comment type="similarity">
    <text evidence="2">Belongs to the universal ribosomal protein uS3 family.</text>
</comment>
<name>A0A8F0I0D6_9AGAM</name>
<dbReference type="AlphaFoldDB" id="A0A8F0I0D6"/>
<dbReference type="GO" id="GO:0006412">
    <property type="term" value="P:translation"/>
    <property type="evidence" value="ECO:0007669"/>
    <property type="project" value="InterPro"/>
</dbReference>
<dbReference type="EMBL" id="MZ151416">
    <property type="protein sequence ID" value="QWL17546.1"/>
    <property type="molecule type" value="Genomic_DNA"/>
</dbReference>
<dbReference type="GO" id="GO:0003735">
    <property type="term" value="F:structural constituent of ribosome"/>
    <property type="evidence" value="ECO:0007669"/>
    <property type="project" value="InterPro"/>
</dbReference>
<evidence type="ECO:0000313" key="7">
    <source>
        <dbReference type="EMBL" id="QWL17546.1"/>
    </source>
</evidence>
<keyword evidence="4 7" id="KW-0496">Mitochondrion</keyword>
<evidence type="ECO:0000256" key="4">
    <source>
        <dbReference type="ARBA" id="ARBA00023128"/>
    </source>
</evidence>
<dbReference type="GO" id="GO:1990904">
    <property type="term" value="C:ribonucleoprotein complex"/>
    <property type="evidence" value="ECO:0007669"/>
    <property type="project" value="UniProtKB-KW"/>
</dbReference>
<gene>
    <name evidence="7" type="primary">rps3</name>
</gene>
<dbReference type="InterPro" id="IPR007980">
    <property type="entry name" value="Ribosomal_uS3m_fun"/>
</dbReference>